<dbReference type="GO" id="GO:0005814">
    <property type="term" value="C:centriole"/>
    <property type="evidence" value="ECO:0007669"/>
    <property type="project" value="TreeGrafter"/>
</dbReference>
<dbReference type="PANTHER" id="PTHR34343">
    <property type="entry name" value="SEROLOGICALLY DEFINED COLON CANCER ANTIGEN 8"/>
    <property type="match status" value="1"/>
</dbReference>
<name>A0A6J0BNS8_NEOLC</name>
<evidence type="ECO:0000256" key="1">
    <source>
        <dbReference type="SAM" id="Coils"/>
    </source>
</evidence>
<dbReference type="GeneID" id="107221668"/>
<feature type="region of interest" description="Disordered" evidence="2">
    <location>
        <begin position="936"/>
        <end position="1044"/>
    </location>
</feature>
<evidence type="ECO:0000313" key="4">
    <source>
        <dbReference type="RefSeq" id="XP_015516225.2"/>
    </source>
</evidence>
<dbReference type="GO" id="GO:0030010">
    <property type="term" value="P:establishment of cell polarity"/>
    <property type="evidence" value="ECO:0007669"/>
    <property type="project" value="TreeGrafter"/>
</dbReference>
<gene>
    <name evidence="4" type="primary">LOC107221668</name>
</gene>
<dbReference type="FunCoup" id="A0A6J0BNS8">
    <property type="interactions" value="43"/>
</dbReference>
<feature type="coiled-coil region" evidence="1">
    <location>
        <begin position="283"/>
        <end position="324"/>
    </location>
</feature>
<dbReference type="GO" id="GO:0005813">
    <property type="term" value="C:centrosome"/>
    <property type="evidence" value="ECO:0007669"/>
    <property type="project" value="InterPro"/>
</dbReference>
<feature type="region of interest" description="Disordered" evidence="2">
    <location>
        <begin position="194"/>
        <end position="256"/>
    </location>
</feature>
<dbReference type="GO" id="GO:0001764">
    <property type="term" value="P:neuron migration"/>
    <property type="evidence" value="ECO:0007669"/>
    <property type="project" value="TreeGrafter"/>
</dbReference>
<dbReference type="InParanoid" id="A0A6J0BNS8"/>
<dbReference type="RefSeq" id="XP_015516225.2">
    <property type="nucleotide sequence ID" value="XM_015660739.2"/>
</dbReference>
<evidence type="ECO:0000313" key="3">
    <source>
        <dbReference type="Proteomes" id="UP000829291"/>
    </source>
</evidence>
<dbReference type="PANTHER" id="PTHR34343:SF1">
    <property type="entry name" value="SEROLOGICALLY DEFINED COLON CANCER ANTIGEN 8"/>
    <property type="match status" value="1"/>
</dbReference>
<reference evidence="4" key="1">
    <citation type="submission" date="2025-08" db="UniProtKB">
        <authorList>
            <consortium name="RefSeq"/>
        </authorList>
    </citation>
    <scope>IDENTIFICATION</scope>
    <source>
        <tissue evidence="4">Thorax and Abdomen</tissue>
    </source>
</reference>
<protein>
    <submittedName>
        <fullName evidence="4">Serologically defined colon cancer antigen 8 homolog</fullName>
    </submittedName>
</protein>
<organism evidence="4">
    <name type="scientific">Neodiprion lecontei</name>
    <name type="common">Redheaded pine sawfly</name>
    <dbReference type="NCBI Taxonomy" id="441921"/>
    <lineage>
        <taxon>Eukaryota</taxon>
        <taxon>Metazoa</taxon>
        <taxon>Ecdysozoa</taxon>
        <taxon>Arthropoda</taxon>
        <taxon>Hexapoda</taxon>
        <taxon>Insecta</taxon>
        <taxon>Pterygota</taxon>
        <taxon>Neoptera</taxon>
        <taxon>Endopterygota</taxon>
        <taxon>Hymenoptera</taxon>
        <taxon>Tenthredinoidea</taxon>
        <taxon>Diprionidae</taxon>
        <taxon>Diprioninae</taxon>
        <taxon>Neodiprion</taxon>
    </lineage>
</organism>
<dbReference type="AlphaFoldDB" id="A0A6J0BNS8"/>
<keyword evidence="1" id="KW-0175">Coiled coil</keyword>
<feature type="region of interest" description="Disordered" evidence="2">
    <location>
        <begin position="337"/>
        <end position="360"/>
    </location>
</feature>
<dbReference type="OrthoDB" id="10252347at2759"/>
<feature type="region of interest" description="Disordered" evidence="2">
    <location>
        <begin position="728"/>
        <end position="749"/>
    </location>
</feature>
<evidence type="ECO:0000256" key="2">
    <source>
        <dbReference type="SAM" id="MobiDB-lite"/>
    </source>
</evidence>
<feature type="region of interest" description="Disordered" evidence="2">
    <location>
        <begin position="774"/>
        <end position="923"/>
    </location>
</feature>
<proteinExistence type="predicted"/>
<sequence length="1044" mass="118030">MVRCLSRSPASHPALTKTKCSCARDSLPGSGYNSRFRSSSICPSCLTDRRAIALRGERTVRDKSIFPTLIFRGCTTTSSHSSHRMLGASSYPRRGRYGLTTAPAPSTGASNTFLVRPRLPLRSYSRPKTTANLLSGDVAGYGRSKRLKSRKLNGYQKIDPTKKKAPDYTDFAYREAVSKLKYLLAESYTPRVTPRKLLHGGGRYNADSNPKINIESGEDTDDRSLASEVSQTKASTGMLGNLPPRSSPYLPRQKNSQLSRGCSNLALLSRDPQSAPPELMSFIERQEEYIEQLERESQYCRDELSNLLGKVREVVAENETLQDKNKNGFLKSVIDDYNNSEEENREPNEESSSRGNTLELGKGKRVKLHKILEGPSIVFESRISELEAQLTQARVELRKAQEENQANLRRLSESGGGEAGPEMKAQLERALRDKREVEMKVEELQRTLSSVRDREADTAHKAKRTLDILEQAQFEKTQAEAEMRRLKDELDRQHDRLREATQEANRRVAEERHQIERRYSQQVEQLSADAASHWDVASKSQLEAEKQRREIGDLRRELAQKQSLIDELKKELQSKISAMQSDLSQAVAEKDAAEQEISAAKLSTERADRQARQEQSRLQSEINSYKQRLERADADLVHCRRENLRLSEQIASLEKEVNLSKMVKEEEHRTPVGVTPRGVDNDKELASMIMDIETKHEGIVQSDEGAIAMTASPPPTKKRTVKVDLKVKVVPKKKSGRSDTSKTPLSAQEEMASLQDNLKYLTSQIQDSLVHQNELPPKPANVRSAADHSNYNEPDQNSRIATAQDQRLQYSQKPDETYNTTEGAKSTSSPDGALTKSSVDDPYSMRTTEHQKQVLQQSQVAYPQENEDVRSDYAPQRTDQDYAVETPTESEDQRNERLQYSVANDSEQSHGQAEVRGENNYEPENAELDYKMENYGTDNQMNYNPQYTDQSYDQYNMQEYGQDQYDQQDEHDYQEGQAAAEGQYESGDGYQNMQYEQEYDQNYTAGYDGSIEPSAVQPENYGEPQGEAAPAFDESGPTNNVAEH</sequence>
<feature type="compositionally biased region" description="Polar residues" evidence="2">
    <location>
        <begin position="936"/>
        <end position="957"/>
    </location>
</feature>
<dbReference type="KEGG" id="nlo:107221668"/>
<dbReference type="Pfam" id="PF15964">
    <property type="entry name" value="CCCAP"/>
    <property type="match status" value="2"/>
</dbReference>
<feature type="compositionally biased region" description="Polar residues" evidence="2">
    <location>
        <begin position="787"/>
        <end position="830"/>
    </location>
</feature>
<feature type="compositionally biased region" description="Polar residues" evidence="2">
    <location>
        <begin position="901"/>
        <end position="911"/>
    </location>
</feature>
<feature type="compositionally biased region" description="Basic and acidic residues" evidence="2">
    <location>
        <begin position="603"/>
        <end position="615"/>
    </location>
</feature>
<dbReference type="GO" id="GO:0035148">
    <property type="term" value="P:tube formation"/>
    <property type="evidence" value="ECO:0007669"/>
    <property type="project" value="TreeGrafter"/>
</dbReference>
<feature type="compositionally biased region" description="Polar residues" evidence="2">
    <location>
        <begin position="989"/>
        <end position="1004"/>
    </location>
</feature>
<keyword evidence="3" id="KW-1185">Reference proteome</keyword>
<dbReference type="InterPro" id="IPR031887">
    <property type="entry name" value="SDCCAG8"/>
</dbReference>
<feature type="region of interest" description="Disordered" evidence="2">
    <location>
        <begin position="598"/>
        <end position="620"/>
    </location>
</feature>
<dbReference type="GO" id="GO:0007098">
    <property type="term" value="P:centrosome cycle"/>
    <property type="evidence" value="ECO:0007669"/>
    <property type="project" value="InterPro"/>
</dbReference>
<accession>A0A6J0BNS8</accession>
<dbReference type="Proteomes" id="UP000829291">
    <property type="component" value="Chromosome 5"/>
</dbReference>